<reference evidence="1 2" key="1">
    <citation type="submission" date="2018-06" db="EMBL/GenBank/DDBJ databases">
        <title>Genomic Encyclopedia of Type Strains, Phase IV (KMG-IV): sequencing the most valuable type-strain genomes for metagenomic binning, comparative biology and taxonomic classification.</title>
        <authorList>
            <person name="Goeker M."/>
        </authorList>
    </citation>
    <scope>NUCLEOTIDE SEQUENCE [LARGE SCALE GENOMIC DNA]</scope>
    <source>
        <strain evidence="1 2">DSM 45521</strain>
    </source>
</reference>
<gene>
    <name evidence="1" type="ORF">DFR67_116119</name>
</gene>
<dbReference type="OrthoDB" id="5074825at2"/>
<dbReference type="RefSeq" id="WP_110471937.1">
    <property type="nucleotide sequence ID" value="NZ_QJSP01000016.1"/>
</dbReference>
<accession>A0A318RPL0</accession>
<evidence type="ECO:0000313" key="2">
    <source>
        <dbReference type="Proteomes" id="UP000247591"/>
    </source>
</evidence>
<comment type="caution">
    <text evidence="1">The sequence shown here is derived from an EMBL/GenBank/DDBJ whole genome shotgun (WGS) entry which is preliminary data.</text>
</comment>
<evidence type="ECO:0008006" key="3">
    <source>
        <dbReference type="Google" id="ProtNLM"/>
    </source>
</evidence>
<proteinExistence type="predicted"/>
<dbReference type="AlphaFoldDB" id="A0A318RPL0"/>
<protein>
    <recommendedName>
        <fullName evidence="3">Multiubiquitin</fullName>
    </recommendedName>
</protein>
<dbReference type="Proteomes" id="UP000247591">
    <property type="component" value="Unassembled WGS sequence"/>
</dbReference>
<organism evidence="1 2">
    <name type="scientific">Williamsia limnetica</name>
    <dbReference type="NCBI Taxonomy" id="882452"/>
    <lineage>
        <taxon>Bacteria</taxon>
        <taxon>Bacillati</taxon>
        <taxon>Actinomycetota</taxon>
        <taxon>Actinomycetes</taxon>
        <taxon>Mycobacteriales</taxon>
        <taxon>Nocardiaceae</taxon>
        <taxon>Williamsia</taxon>
    </lineage>
</organism>
<keyword evidence="2" id="KW-1185">Reference proteome</keyword>
<name>A0A318RPL0_WILLI</name>
<sequence>MTDLQNNQREQHSRRREPITITINDVEFETADDDQDAASLVRLAGRDPREFDLFIVDEHGIETHVQDVQIVNLRDGGRFRTRRKVRFTIDGERHTSWDDDQTAAALLRLAGVDPTKYDLARVNAAGNPETFSGDQVVTIHDGDEFVTAKQAGPVA</sequence>
<dbReference type="EMBL" id="QJSP01000016">
    <property type="protein sequence ID" value="PYE13565.1"/>
    <property type="molecule type" value="Genomic_DNA"/>
</dbReference>
<evidence type="ECO:0000313" key="1">
    <source>
        <dbReference type="EMBL" id="PYE13565.1"/>
    </source>
</evidence>